<feature type="domain" description="DUF374" evidence="2">
    <location>
        <begin position="65"/>
        <end position="136"/>
    </location>
</feature>
<accession>D3UG86</accession>
<dbReference type="Pfam" id="PF04028">
    <property type="entry name" value="DUF374"/>
    <property type="match status" value="1"/>
</dbReference>
<organism evidence="3 4">
    <name type="scientific">Helicobacter mustelae (strain ATCC 43772 / CCUG 25715 / CIP 103759 / LMG 18044 / NCTC 12198 / R85-136P)</name>
    <name type="common">Campylobacter mustelae</name>
    <dbReference type="NCBI Taxonomy" id="679897"/>
    <lineage>
        <taxon>Bacteria</taxon>
        <taxon>Pseudomonadati</taxon>
        <taxon>Campylobacterota</taxon>
        <taxon>Epsilonproteobacteria</taxon>
        <taxon>Campylobacterales</taxon>
        <taxon>Helicobacteraceae</taxon>
        <taxon>Helicobacter</taxon>
    </lineage>
</organism>
<evidence type="ECO:0000256" key="1">
    <source>
        <dbReference type="SAM" id="Phobius"/>
    </source>
</evidence>
<keyword evidence="4" id="KW-1185">Reference proteome</keyword>
<dbReference type="Proteomes" id="UP000001522">
    <property type="component" value="Chromosome"/>
</dbReference>
<feature type="transmembrane region" description="Helical" evidence="1">
    <location>
        <begin position="12"/>
        <end position="29"/>
    </location>
</feature>
<keyword evidence="1" id="KW-1133">Transmembrane helix</keyword>
<proteinExistence type="predicted"/>
<evidence type="ECO:0000313" key="4">
    <source>
        <dbReference type="Proteomes" id="UP000001522"/>
    </source>
</evidence>
<protein>
    <submittedName>
        <fullName evidence="3">Putative lipoprotein</fullName>
    </submittedName>
</protein>
<dbReference type="EMBL" id="FN555004">
    <property type="protein sequence ID" value="CBG39507.1"/>
    <property type="molecule type" value="Genomic_DNA"/>
</dbReference>
<dbReference type="HOGENOM" id="CLU_086327_0_0_7"/>
<dbReference type="KEGG" id="hms:HMU02450"/>
<dbReference type="RefSeq" id="WP_013022602.1">
    <property type="nucleotide sequence ID" value="NC_013949.1"/>
</dbReference>
<dbReference type="AlphaFoldDB" id="D3UG86"/>
<evidence type="ECO:0000313" key="3">
    <source>
        <dbReference type="EMBL" id="CBG39507.1"/>
    </source>
</evidence>
<keyword evidence="3" id="KW-0449">Lipoprotein</keyword>
<keyword evidence="1" id="KW-0812">Transmembrane</keyword>
<dbReference type="eggNOG" id="COG2121">
    <property type="taxonomic scope" value="Bacteria"/>
</dbReference>
<sequence length="212" mass="25293">MEYLSFKRRVLLLLLPRLVWLLMWLLYLTCRNRFHISEELKNTNCIATFWHGEFLMLPFAYLKLRKKPKVFVISSRHFDGELMVRLYSYFGFKTIRGSTNYNGIDRGGIKVLMESFRYLREGWDTGITPDGPRGPYHSIADGVVAMGQKTKTPLSVFRVKPQCYWELRTWDKFQIPKPFSRVDYYLMDPFVLEKDWDVDFAKARIYEKMQAL</sequence>
<dbReference type="CDD" id="cd07983">
    <property type="entry name" value="LPLAT_DUF374-like"/>
    <property type="match status" value="1"/>
</dbReference>
<reference evidence="3 4" key="1">
    <citation type="journal article" date="2010" name="BMC Genomics">
        <title>Comparative genomics and proteomics of Helicobacter mustelae, an ulcerogenic and carcinogenic gastric pathogen.</title>
        <authorList>
            <person name="O'Toole P.W."/>
            <person name="Snelling W.J."/>
            <person name="Canchaya C."/>
            <person name="Forde B.M."/>
            <person name="Hardie K.R."/>
            <person name="Josenhans C."/>
            <person name="Graham R.L.J."/>
            <person name="McMullan G."/>
            <person name="Parkhill J."/>
            <person name="Belda E."/>
            <person name="Bentley S.D."/>
        </authorList>
    </citation>
    <scope>NUCLEOTIDE SEQUENCE [LARGE SCALE GENOMIC DNA]</scope>
    <source>
        <strain evidence="4">ATCC 43772 / LMG 18044 / NCTC 12198 / 12198</strain>
    </source>
</reference>
<dbReference type="InterPro" id="IPR007172">
    <property type="entry name" value="DUF374"/>
</dbReference>
<name>D3UG86_HELM1</name>
<dbReference type="STRING" id="679897.HMU02450"/>
<keyword evidence="1" id="KW-0472">Membrane</keyword>
<evidence type="ECO:0000259" key="2">
    <source>
        <dbReference type="Pfam" id="PF04028"/>
    </source>
</evidence>
<gene>
    <name evidence="3" type="ordered locus">HMU02450</name>
</gene>